<accession>A0A9D4Q324</accession>
<dbReference type="AlphaFoldDB" id="A0A9D4Q324"/>
<feature type="compositionally biased region" description="Basic and acidic residues" evidence="1">
    <location>
        <begin position="83"/>
        <end position="98"/>
    </location>
</feature>
<dbReference type="EMBL" id="JABSTV010001249">
    <property type="protein sequence ID" value="KAH7963619.1"/>
    <property type="molecule type" value="Genomic_DNA"/>
</dbReference>
<proteinExistence type="predicted"/>
<keyword evidence="3" id="KW-1185">Reference proteome</keyword>
<evidence type="ECO:0000256" key="1">
    <source>
        <dbReference type="SAM" id="MobiDB-lite"/>
    </source>
</evidence>
<protein>
    <submittedName>
        <fullName evidence="2">Uncharacterized protein</fullName>
    </submittedName>
</protein>
<gene>
    <name evidence="2" type="ORF">HPB52_022268</name>
</gene>
<evidence type="ECO:0000313" key="2">
    <source>
        <dbReference type="EMBL" id="KAH7963619.1"/>
    </source>
</evidence>
<reference evidence="2" key="1">
    <citation type="journal article" date="2020" name="Cell">
        <title>Large-Scale Comparative Analyses of Tick Genomes Elucidate Their Genetic Diversity and Vector Capacities.</title>
        <authorList>
            <consortium name="Tick Genome and Microbiome Consortium (TIGMIC)"/>
            <person name="Jia N."/>
            <person name="Wang J."/>
            <person name="Shi W."/>
            <person name="Du L."/>
            <person name="Sun Y."/>
            <person name="Zhan W."/>
            <person name="Jiang J.F."/>
            <person name="Wang Q."/>
            <person name="Zhang B."/>
            <person name="Ji P."/>
            <person name="Bell-Sakyi L."/>
            <person name="Cui X.M."/>
            <person name="Yuan T.T."/>
            <person name="Jiang B.G."/>
            <person name="Yang W.F."/>
            <person name="Lam T.T."/>
            <person name="Chang Q.C."/>
            <person name="Ding S.J."/>
            <person name="Wang X.J."/>
            <person name="Zhu J.G."/>
            <person name="Ruan X.D."/>
            <person name="Zhao L."/>
            <person name="Wei J.T."/>
            <person name="Ye R.Z."/>
            <person name="Que T.C."/>
            <person name="Du C.H."/>
            <person name="Zhou Y.H."/>
            <person name="Cheng J.X."/>
            <person name="Dai P.F."/>
            <person name="Guo W.B."/>
            <person name="Han X.H."/>
            <person name="Huang E.J."/>
            <person name="Li L.F."/>
            <person name="Wei W."/>
            <person name="Gao Y.C."/>
            <person name="Liu J.Z."/>
            <person name="Shao H.Z."/>
            <person name="Wang X."/>
            <person name="Wang C.C."/>
            <person name="Yang T.C."/>
            <person name="Huo Q.B."/>
            <person name="Li W."/>
            <person name="Chen H.Y."/>
            <person name="Chen S.E."/>
            <person name="Zhou L.G."/>
            <person name="Ni X.B."/>
            <person name="Tian J.H."/>
            <person name="Sheng Y."/>
            <person name="Liu T."/>
            <person name="Pan Y.S."/>
            <person name="Xia L.Y."/>
            <person name="Li J."/>
            <person name="Zhao F."/>
            <person name="Cao W.C."/>
        </authorList>
    </citation>
    <scope>NUCLEOTIDE SEQUENCE</scope>
    <source>
        <strain evidence="2">Rsan-2018</strain>
    </source>
</reference>
<feature type="region of interest" description="Disordered" evidence="1">
    <location>
        <begin position="83"/>
        <end position="104"/>
    </location>
</feature>
<organism evidence="2 3">
    <name type="scientific">Rhipicephalus sanguineus</name>
    <name type="common">Brown dog tick</name>
    <name type="synonym">Ixodes sanguineus</name>
    <dbReference type="NCBI Taxonomy" id="34632"/>
    <lineage>
        <taxon>Eukaryota</taxon>
        <taxon>Metazoa</taxon>
        <taxon>Ecdysozoa</taxon>
        <taxon>Arthropoda</taxon>
        <taxon>Chelicerata</taxon>
        <taxon>Arachnida</taxon>
        <taxon>Acari</taxon>
        <taxon>Parasitiformes</taxon>
        <taxon>Ixodida</taxon>
        <taxon>Ixodoidea</taxon>
        <taxon>Ixodidae</taxon>
        <taxon>Rhipicephalinae</taxon>
        <taxon>Rhipicephalus</taxon>
        <taxon>Rhipicephalus</taxon>
    </lineage>
</organism>
<evidence type="ECO:0000313" key="3">
    <source>
        <dbReference type="Proteomes" id="UP000821837"/>
    </source>
</evidence>
<comment type="caution">
    <text evidence="2">The sequence shown here is derived from an EMBL/GenBank/DDBJ whole genome shotgun (WGS) entry which is preliminary data.</text>
</comment>
<name>A0A9D4Q324_RHISA</name>
<dbReference type="Proteomes" id="UP000821837">
    <property type="component" value="Chromosome 3"/>
</dbReference>
<reference evidence="2" key="2">
    <citation type="submission" date="2021-09" db="EMBL/GenBank/DDBJ databases">
        <authorList>
            <person name="Jia N."/>
            <person name="Wang J."/>
            <person name="Shi W."/>
            <person name="Du L."/>
            <person name="Sun Y."/>
            <person name="Zhan W."/>
            <person name="Jiang J."/>
            <person name="Wang Q."/>
            <person name="Zhang B."/>
            <person name="Ji P."/>
            <person name="Sakyi L.B."/>
            <person name="Cui X."/>
            <person name="Yuan T."/>
            <person name="Jiang B."/>
            <person name="Yang W."/>
            <person name="Lam T.T.-Y."/>
            <person name="Chang Q."/>
            <person name="Ding S."/>
            <person name="Wang X."/>
            <person name="Zhu J."/>
            <person name="Ruan X."/>
            <person name="Zhao L."/>
            <person name="Wei J."/>
            <person name="Que T."/>
            <person name="Du C."/>
            <person name="Cheng J."/>
            <person name="Dai P."/>
            <person name="Han X."/>
            <person name="Huang E."/>
            <person name="Gao Y."/>
            <person name="Liu J."/>
            <person name="Shao H."/>
            <person name="Ye R."/>
            <person name="Li L."/>
            <person name="Wei W."/>
            <person name="Wang X."/>
            <person name="Wang C."/>
            <person name="Huo Q."/>
            <person name="Li W."/>
            <person name="Guo W."/>
            <person name="Chen H."/>
            <person name="Chen S."/>
            <person name="Zhou L."/>
            <person name="Zhou L."/>
            <person name="Ni X."/>
            <person name="Tian J."/>
            <person name="Zhou Y."/>
            <person name="Sheng Y."/>
            <person name="Liu T."/>
            <person name="Pan Y."/>
            <person name="Xia L."/>
            <person name="Li J."/>
            <person name="Zhao F."/>
            <person name="Cao W."/>
        </authorList>
    </citation>
    <scope>NUCLEOTIDE SEQUENCE</scope>
    <source>
        <strain evidence="2">Rsan-2018</strain>
        <tissue evidence="2">Larvae</tissue>
    </source>
</reference>
<sequence length="169" mass="18676">MSWTSQHRHLLKAQLMISRDSVEGSGVNSKQYRDKRRASKETRIAAGDTVCVEELSVPFKDASPTKVPEKKVRATFRLEDGRMRDASKLSRVPERDTRQPGQRSPVLQLPVPQLPVWLLQLLSPGVLQPATATTSSTLQQQAAVYEPIPILSSATSMAASLAPRLPDHN</sequence>